<dbReference type="EMBL" id="JAKLMC020000019">
    <property type="protein sequence ID" value="KAK5951707.1"/>
    <property type="molecule type" value="Genomic_DNA"/>
</dbReference>
<dbReference type="AlphaFoldDB" id="A0AAN8I2Q1"/>
<keyword evidence="4" id="KW-0378">Hydrolase</keyword>
<feature type="domain" description="Fibronectin type III-like" evidence="7">
    <location>
        <begin position="181"/>
        <end position="256"/>
    </location>
</feature>
<dbReference type="PANTHER" id="PTHR42715:SF3">
    <property type="entry name" value="BETA-GLUCOSIDASE B-RELATED"/>
    <property type="match status" value="1"/>
</dbReference>
<gene>
    <name evidence="8" type="ORF">OHC33_007386</name>
</gene>
<dbReference type="Proteomes" id="UP001316803">
    <property type="component" value="Unassembled WGS sequence"/>
</dbReference>
<dbReference type="InterPro" id="IPR013783">
    <property type="entry name" value="Ig-like_fold"/>
</dbReference>
<protein>
    <recommendedName>
        <fullName evidence="3">beta-glucosidase</fullName>
        <ecNumber evidence="3">3.2.1.21</ecNumber>
    </recommendedName>
</protein>
<dbReference type="PANTHER" id="PTHR42715">
    <property type="entry name" value="BETA-GLUCOSIDASE"/>
    <property type="match status" value="1"/>
</dbReference>
<dbReference type="EC" id="3.2.1.21" evidence="3"/>
<evidence type="ECO:0000256" key="1">
    <source>
        <dbReference type="ARBA" id="ARBA00000448"/>
    </source>
</evidence>
<proteinExistence type="inferred from homology"/>
<evidence type="ECO:0000313" key="9">
    <source>
        <dbReference type="Proteomes" id="UP001316803"/>
    </source>
</evidence>
<dbReference type="Gene3D" id="3.40.50.1700">
    <property type="entry name" value="Glycoside hydrolase family 3 C-terminal domain"/>
    <property type="match status" value="1"/>
</dbReference>
<keyword evidence="6" id="KW-0326">Glycosidase</keyword>
<dbReference type="InterPro" id="IPR026891">
    <property type="entry name" value="Fn3-like"/>
</dbReference>
<dbReference type="Gene3D" id="2.60.40.10">
    <property type="entry name" value="Immunoglobulins"/>
    <property type="match status" value="1"/>
</dbReference>
<evidence type="ECO:0000256" key="4">
    <source>
        <dbReference type="ARBA" id="ARBA00022801"/>
    </source>
</evidence>
<comment type="similarity">
    <text evidence="2">Belongs to the glycosyl hydrolase 3 family.</text>
</comment>
<keyword evidence="5" id="KW-0119">Carbohydrate metabolism</keyword>
<evidence type="ECO:0000256" key="6">
    <source>
        <dbReference type="ARBA" id="ARBA00023295"/>
    </source>
</evidence>
<dbReference type="Pfam" id="PF01915">
    <property type="entry name" value="Glyco_hydro_3_C"/>
    <property type="match status" value="1"/>
</dbReference>
<dbReference type="SMART" id="SM01217">
    <property type="entry name" value="Fn3_like"/>
    <property type="match status" value="1"/>
</dbReference>
<dbReference type="GO" id="GO:0008422">
    <property type="term" value="F:beta-glucosidase activity"/>
    <property type="evidence" value="ECO:0007669"/>
    <property type="project" value="UniProtKB-EC"/>
</dbReference>
<evidence type="ECO:0000313" key="8">
    <source>
        <dbReference type="EMBL" id="KAK5951707.1"/>
    </source>
</evidence>
<evidence type="ECO:0000256" key="2">
    <source>
        <dbReference type="ARBA" id="ARBA00005336"/>
    </source>
</evidence>
<dbReference type="Pfam" id="PF14310">
    <property type="entry name" value="Fn3-like"/>
    <property type="match status" value="1"/>
</dbReference>
<reference evidence="8 9" key="1">
    <citation type="submission" date="2022-12" db="EMBL/GenBank/DDBJ databases">
        <title>Genomic features and morphological characterization of a novel Knufia sp. strain isolated from spacecraft assembly facility.</title>
        <authorList>
            <person name="Teixeira M."/>
            <person name="Chander A.M."/>
            <person name="Stajich J.E."/>
            <person name="Venkateswaran K."/>
        </authorList>
    </citation>
    <scope>NUCLEOTIDE SEQUENCE [LARGE SCALE GENOMIC DNA]</scope>
    <source>
        <strain evidence="8 9">FJI-L2-BK-P2</strain>
    </source>
</reference>
<evidence type="ECO:0000256" key="5">
    <source>
        <dbReference type="ARBA" id="ARBA00023277"/>
    </source>
</evidence>
<sequence>MVLKGADEEMSILANPLVGFNFGFALQDEFEADLYTPAVNTAKDADIAIVFVGNTPTRKPKAFPGQEAGYAIADVLLGKVNPAGKLPVTFPKRIEDAPTYGNFPFTGKLEDLHTDYKEDVFMGYKHYDIHPEKVLFPFGFGLSYTTFTTSNISTSASTLKPTDSFTVSASVSNTGSVPGSETLQVFVGPASDNTCAVDRPQKVLAGWAKVKDLAAGEKEDVTADISVKEAMQYWDEERYRWVVPKGKYIVYVGTSSAEKDVVEKIEVEVAEGGEFDP</sequence>
<name>A0AAN8I2Q1_9EURO</name>
<dbReference type="InterPro" id="IPR036881">
    <property type="entry name" value="Glyco_hydro_3_C_sf"/>
</dbReference>
<evidence type="ECO:0000256" key="3">
    <source>
        <dbReference type="ARBA" id="ARBA00012744"/>
    </source>
</evidence>
<comment type="caution">
    <text evidence="8">The sequence shown here is derived from an EMBL/GenBank/DDBJ whole genome shotgun (WGS) entry which is preliminary data.</text>
</comment>
<dbReference type="InterPro" id="IPR050288">
    <property type="entry name" value="Cellulose_deg_GH3"/>
</dbReference>
<organism evidence="8 9">
    <name type="scientific">Knufia fluminis</name>
    <dbReference type="NCBI Taxonomy" id="191047"/>
    <lineage>
        <taxon>Eukaryota</taxon>
        <taxon>Fungi</taxon>
        <taxon>Dikarya</taxon>
        <taxon>Ascomycota</taxon>
        <taxon>Pezizomycotina</taxon>
        <taxon>Eurotiomycetes</taxon>
        <taxon>Chaetothyriomycetidae</taxon>
        <taxon>Chaetothyriales</taxon>
        <taxon>Trichomeriaceae</taxon>
        <taxon>Knufia</taxon>
    </lineage>
</organism>
<dbReference type="GO" id="GO:0009251">
    <property type="term" value="P:glucan catabolic process"/>
    <property type="evidence" value="ECO:0007669"/>
    <property type="project" value="TreeGrafter"/>
</dbReference>
<evidence type="ECO:0000259" key="7">
    <source>
        <dbReference type="SMART" id="SM01217"/>
    </source>
</evidence>
<keyword evidence="9" id="KW-1185">Reference proteome</keyword>
<dbReference type="SUPFAM" id="SSF52279">
    <property type="entry name" value="Beta-D-glucan exohydrolase, C-terminal domain"/>
    <property type="match status" value="1"/>
</dbReference>
<dbReference type="InterPro" id="IPR002772">
    <property type="entry name" value="Glyco_hydro_3_C"/>
</dbReference>
<accession>A0AAN8I2Q1</accession>
<comment type="catalytic activity">
    <reaction evidence="1">
        <text>Hydrolysis of terminal, non-reducing beta-D-glucosyl residues with release of beta-D-glucose.</text>
        <dbReference type="EC" id="3.2.1.21"/>
    </reaction>
</comment>